<reference evidence="3 4" key="1">
    <citation type="journal article" date="2018" name="Evol. Lett.">
        <title>Horizontal gene cluster transfer increased hallucinogenic mushroom diversity.</title>
        <authorList>
            <person name="Reynolds H.T."/>
            <person name="Vijayakumar V."/>
            <person name="Gluck-Thaler E."/>
            <person name="Korotkin H.B."/>
            <person name="Matheny P.B."/>
            <person name="Slot J.C."/>
        </authorList>
    </citation>
    <scope>NUCLEOTIDE SEQUENCE [LARGE SCALE GENOMIC DNA]</scope>
    <source>
        <strain evidence="3 4">SRW20</strain>
    </source>
</reference>
<evidence type="ECO:0000313" key="3">
    <source>
        <dbReference type="EMBL" id="PPQ64735.1"/>
    </source>
</evidence>
<dbReference type="InParanoid" id="A0A409VE48"/>
<dbReference type="PANTHER" id="PTHR34391">
    <property type="entry name" value="UPF0658 GOLGI APPARATUS MEMBRANE PROTEIN C1952.10C-RELATED"/>
    <property type="match status" value="1"/>
</dbReference>
<keyword evidence="4" id="KW-1185">Reference proteome</keyword>
<keyword evidence="2" id="KW-0472">Membrane</keyword>
<evidence type="ECO:0000313" key="4">
    <source>
        <dbReference type="Proteomes" id="UP000284706"/>
    </source>
</evidence>
<keyword evidence="2" id="KW-1133">Transmembrane helix</keyword>
<dbReference type="GO" id="GO:0005794">
    <property type="term" value="C:Golgi apparatus"/>
    <property type="evidence" value="ECO:0007669"/>
    <property type="project" value="TreeGrafter"/>
</dbReference>
<sequence length="686" mass="75137">MHFKNIGGVSHLSGPFRLLWNRISFSRLTAIYFLFSLAHFIVQLSLQIRAFTINADAAQFLSNIVNQADTTNSSLPSLRGSVLRMCSWVPSNLNVDVASCPVVWNGSATSDSNDFGIAMDLAGSRNTVSAPLPASSTSSTATSTSFVIIQTSNSPIPSTSSASSSAHASLQRTSPSLSMAASTTTTRVRQTQTVTVFVVPQATAGSDDGVAKGASPIDGEDVNEADDAAGFLGRVQLIRRDVQINLQKNGSASQVELVNFIGPGQSVVLNNDCLWSLNWPVSILDNTKREDMVFIGFQIWVLGMSIVALLNESIPHILASLLTHVLATAWAAFQIFHTASFHSDFNRVITHGACNLNGVSLLPSYWEARSKAEIPGLVLNIVALFVSCLLTWKLIKLFGWQTFKRVGASLTINRIYKLVLFLSITIQLSLFFMIVTVSLWVDQLMNSVIGDLASLQKLYKVTSFITLALLIPWLMTGWFAVRRELRIPMIIFLLLSVLYLGGWGLMFVSTTFRWTFMTWTFFSIMACASVFLTLLSIILGVLCRLNFGKGLARYLNAQQPLGDEDITPGYHGSDFEKVSFPTSEKPLPTYASFDEDEKVFPPSFYSGSTLGPRFLNKSAEPFEKASPVGYPAAVLTRNLNDLPIHRSDSYGSTRSRGSDSSQGSQASHIRTDSSNSHGSHKRWIIE</sequence>
<dbReference type="OrthoDB" id="2448307at2759"/>
<gene>
    <name evidence="3" type="ORF">CVT26_002679</name>
</gene>
<dbReference type="InterPro" id="IPR040410">
    <property type="entry name" value="UPF0658_Golgi"/>
</dbReference>
<keyword evidence="2" id="KW-0812">Transmembrane</keyword>
<protein>
    <submittedName>
        <fullName evidence="3">Uncharacterized protein</fullName>
    </submittedName>
</protein>
<dbReference type="Proteomes" id="UP000284706">
    <property type="component" value="Unassembled WGS sequence"/>
</dbReference>
<dbReference type="AlphaFoldDB" id="A0A409VE48"/>
<feature type="transmembrane region" description="Helical" evidence="2">
    <location>
        <begin position="292"/>
        <end position="310"/>
    </location>
</feature>
<dbReference type="EMBL" id="NHYE01005663">
    <property type="protein sequence ID" value="PPQ64735.1"/>
    <property type="molecule type" value="Genomic_DNA"/>
</dbReference>
<name>A0A409VE48_9AGAR</name>
<feature type="transmembrane region" description="Helical" evidence="2">
    <location>
        <begin position="487"/>
        <end position="507"/>
    </location>
</feature>
<feature type="transmembrane region" description="Helical" evidence="2">
    <location>
        <begin position="461"/>
        <end position="480"/>
    </location>
</feature>
<evidence type="ECO:0000256" key="2">
    <source>
        <dbReference type="SAM" id="Phobius"/>
    </source>
</evidence>
<evidence type="ECO:0000256" key="1">
    <source>
        <dbReference type="SAM" id="MobiDB-lite"/>
    </source>
</evidence>
<comment type="caution">
    <text evidence="3">The sequence shown here is derived from an EMBL/GenBank/DDBJ whole genome shotgun (WGS) entry which is preliminary data.</text>
</comment>
<feature type="region of interest" description="Disordered" evidence="1">
    <location>
        <begin position="644"/>
        <end position="686"/>
    </location>
</feature>
<feature type="compositionally biased region" description="Low complexity" evidence="1">
    <location>
        <begin position="649"/>
        <end position="667"/>
    </location>
</feature>
<feature type="compositionally biased region" description="Polar residues" evidence="1">
    <location>
        <begin position="170"/>
        <end position="182"/>
    </location>
</feature>
<dbReference type="STRING" id="231916.A0A409VE48"/>
<feature type="transmembrane region" description="Helical" evidence="2">
    <location>
        <begin position="415"/>
        <end position="441"/>
    </location>
</feature>
<organism evidence="3 4">
    <name type="scientific">Gymnopilus dilepis</name>
    <dbReference type="NCBI Taxonomy" id="231916"/>
    <lineage>
        <taxon>Eukaryota</taxon>
        <taxon>Fungi</taxon>
        <taxon>Dikarya</taxon>
        <taxon>Basidiomycota</taxon>
        <taxon>Agaricomycotina</taxon>
        <taxon>Agaricomycetes</taxon>
        <taxon>Agaricomycetidae</taxon>
        <taxon>Agaricales</taxon>
        <taxon>Agaricineae</taxon>
        <taxon>Hymenogastraceae</taxon>
        <taxon>Gymnopilus</taxon>
    </lineage>
</organism>
<feature type="region of interest" description="Disordered" evidence="1">
    <location>
        <begin position="154"/>
        <end position="185"/>
    </location>
</feature>
<dbReference type="PANTHER" id="PTHR34391:SF2">
    <property type="entry name" value="TRP C-TERMINAL DOMAIN-CONTAINING PROTEIN"/>
    <property type="match status" value="1"/>
</dbReference>
<accession>A0A409VE48</accession>
<feature type="compositionally biased region" description="Low complexity" evidence="1">
    <location>
        <begin position="154"/>
        <end position="169"/>
    </location>
</feature>
<feature type="transmembrane region" description="Helical" evidence="2">
    <location>
        <begin position="378"/>
        <end position="395"/>
    </location>
</feature>
<feature type="transmembrane region" description="Helical" evidence="2">
    <location>
        <begin position="519"/>
        <end position="543"/>
    </location>
</feature>
<feature type="transmembrane region" description="Helical" evidence="2">
    <location>
        <begin position="316"/>
        <end position="336"/>
    </location>
</feature>
<proteinExistence type="predicted"/>